<dbReference type="Pfam" id="PF01520">
    <property type="entry name" value="Amidase_3"/>
    <property type="match status" value="1"/>
</dbReference>
<evidence type="ECO:0000313" key="4">
    <source>
        <dbReference type="Proteomes" id="UP000251213"/>
    </source>
</evidence>
<keyword evidence="1" id="KW-0378">Hydrolase</keyword>
<proteinExistence type="predicted"/>
<reference evidence="3 4" key="1">
    <citation type="submission" date="2018-06" db="EMBL/GenBank/DDBJ databases">
        <title>Thermoflavimicrobium daqus sp. nov., a thermophilic microbe isolated from Moutai-flavour Daqu.</title>
        <authorList>
            <person name="Wang X."/>
            <person name="Zhou H."/>
        </authorList>
    </citation>
    <scope>NUCLEOTIDE SEQUENCE [LARGE SCALE GENOMIC DNA]</scope>
    <source>
        <strain evidence="3 4">FBKL4.011</strain>
    </source>
</reference>
<dbReference type="OrthoDB" id="9763643at2"/>
<organism evidence="3 4">
    <name type="scientific">Thermoflavimicrobium daqui</name>
    <dbReference type="NCBI Taxonomy" id="2137476"/>
    <lineage>
        <taxon>Bacteria</taxon>
        <taxon>Bacillati</taxon>
        <taxon>Bacillota</taxon>
        <taxon>Bacilli</taxon>
        <taxon>Bacillales</taxon>
        <taxon>Thermoactinomycetaceae</taxon>
        <taxon>Thermoflavimicrobium</taxon>
    </lineage>
</organism>
<evidence type="ECO:0000256" key="1">
    <source>
        <dbReference type="ARBA" id="ARBA00022801"/>
    </source>
</evidence>
<dbReference type="RefSeq" id="WP_113658841.1">
    <property type="nucleotide sequence ID" value="NZ_KZ845666.1"/>
</dbReference>
<dbReference type="SUPFAM" id="SSF53187">
    <property type="entry name" value="Zn-dependent exopeptidases"/>
    <property type="match status" value="1"/>
</dbReference>
<dbReference type="SMART" id="SM00646">
    <property type="entry name" value="Ami_3"/>
    <property type="match status" value="1"/>
</dbReference>
<keyword evidence="4" id="KW-1185">Reference proteome</keyword>
<dbReference type="CDD" id="cd02696">
    <property type="entry name" value="MurNAc-LAA"/>
    <property type="match status" value="1"/>
</dbReference>
<evidence type="ECO:0000259" key="2">
    <source>
        <dbReference type="SMART" id="SM00646"/>
    </source>
</evidence>
<accession>A0A364K517</accession>
<reference evidence="3 4" key="2">
    <citation type="submission" date="2018-06" db="EMBL/GenBank/DDBJ databases">
        <authorList>
            <person name="Zhirakovskaya E."/>
        </authorList>
    </citation>
    <scope>NUCLEOTIDE SEQUENCE [LARGE SCALE GENOMIC DNA]</scope>
    <source>
        <strain evidence="3 4">FBKL4.011</strain>
    </source>
</reference>
<protein>
    <submittedName>
        <fullName evidence="3">N-acetylmuramoyl-L-alanine amidase</fullName>
    </submittedName>
</protein>
<gene>
    <name evidence="3" type="ORF">DL897_09125</name>
</gene>
<comment type="caution">
    <text evidence="3">The sequence shown here is derived from an EMBL/GenBank/DDBJ whole genome shotgun (WGS) entry which is preliminary data.</text>
</comment>
<evidence type="ECO:0000313" key="3">
    <source>
        <dbReference type="EMBL" id="RAL24470.1"/>
    </source>
</evidence>
<dbReference type="Gene3D" id="3.40.630.40">
    <property type="entry name" value="Zn-dependent exopeptidases"/>
    <property type="match status" value="1"/>
</dbReference>
<dbReference type="Proteomes" id="UP000251213">
    <property type="component" value="Unassembled WGS sequence"/>
</dbReference>
<dbReference type="GO" id="GO:0009253">
    <property type="term" value="P:peptidoglycan catabolic process"/>
    <property type="evidence" value="ECO:0007669"/>
    <property type="project" value="InterPro"/>
</dbReference>
<dbReference type="PANTHER" id="PTHR30404:SF0">
    <property type="entry name" value="N-ACETYLMURAMOYL-L-ALANINE AMIDASE AMIC"/>
    <property type="match status" value="1"/>
</dbReference>
<dbReference type="AlphaFoldDB" id="A0A364K517"/>
<dbReference type="InterPro" id="IPR050695">
    <property type="entry name" value="N-acetylmuramoyl_amidase_3"/>
</dbReference>
<dbReference type="InterPro" id="IPR002508">
    <property type="entry name" value="MurNAc-LAA_cat"/>
</dbReference>
<feature type="domain" description="MurNAc-LAA" evidence="2">
    <location>
        <begin position="66"/>
        <end position="178"/>
    </location>
</feature>
<sequence>MREFRLFIDPGHGGRDFGAVDHGLREKDLTLSIALEMEKIIRSEYQGVKVRMSRWNDRYVSLSQRTRKANVWGADFFLSIHINAGGGTGWESFTYSGDYPEKAKTLEAQNQIHKGIIKRLEFFKDRGSKQMDLQVCWQTNMMAILTENGFVDHCNDAIFLKDHNKISEIARAHVLAIAEIVDWRRRA</sequence>
<dbReference type="GO" id="GO:0008745">
    <property type="term" value="F:N-acetylmuramoyl-L-alanine amidase activity"/>
    <property type="evidence" value="ECO:0007669"/>
    <property type="project" value="InterPro"/>
</dbReference>
<dbReference type="PANTHER" id="PTHR30404">
    <property type="entry name" value="N-ACETYLMURAMOYL-L-ALANINE AMIDASE"/>
    <property type="match status" value="1"/>
</dbReference>
<name>A0A364K517_9BACL</name>
<dbReference type="GO" id="GO:0030288">
    <property type="term" value="C:outer membrane-bounded periplasmic space"/>
    <property type="evidence" value="ECO:0007669"/>
    <property type="project" value="TreeGrafter"/>
</dbReference>
<dbReference type="EMBL" id="QJKK01000004">
    <property type="protein sequence ID" value="RAL24470.1"/>
    <property type="molecule type" value="Genomic_DNA"/>
</dbReference>